<gene>
    <name evidence="7" type="ORF">ONB1V03_LOCUS10027</name>
</gene>
<accession>A0A7R9M4V7</accession>
<reference evidence="7" key="1">
    <citation type="submission" date="2020-11" db="EMBL/GenBank/DDBJ databases">
        <authorList>
            <person name="Tran Van P."/>
        </authorList>
    </citation>
    <scope>NUCLEOTIDE SEQUENCE</scope>
</reference>
<protein>
    <recommendedName>
        <fullName evidence="6">NADH:flavin oxidoreductase/NADH oxidase N-terminal domain-containing protein</fullName>
    </recommendedName>
</protein>
<keyword evidence="8" id="KW-1185">Reference proteome</keyword>
<dbReference type="SUPFAM" id="SSF51395">
    <property type="entry name" value="FMN-linked oxidoreductases"/>
    <property type="match status" value="1"/>
</dbReference>
<dbReference type="Gene3D" id="3.20.20.70">
    <property type="entry name" value="Aldolase class I"/>
    <property type="match status" value="1"/>
</dbReference>
<dbReference type="InterPro" id="IPR001155">
    <property type="entry name" value="OxRdtase_FMN_N"/>
</dbReference>
<sequence>MICIIVYITFSVFNGIHCDIQNNSSSLSNEINKVPELFTPLQIRNVTLRNRICVTPMSMYSSVDGMASDFHFGHLQSFALGGAALVMTEATAVAPDGRISPKDSGLWKDQHIPPFARIVQQIKTFGAVPGVQLGHAGRKGPSPLAYGNHIWKVPKEATLEDLQTVRKAFVSAAGRAVRAGFEILELHFGNGYLVHQFLSPITNKRTDSYGGSLENRMRLALEIAGAVRQVLPETVVLGVRVSVSDLVSNGWDIPQTIELAKELKKLGVDFLSCSSGQLVPRTQTNGMNKYVFQVPSAGLINRLSGIMTAAVGQIIDPKYAEKIVKDKTASLVMIGRAMLNNPHWPYHAADVLGAPNSVQYPDQYGYVVGDKEWRDLLLDNSRK</sequence>
<dbReference type="InterPro" id="IPR013785">
    <property type="entry name" value="Aldolase_TIM"/>
</dbReference>
<evidence type="ECO:0000256" key="3">
    <source>
        <dbReference type="ARBA" id="ARBA00022643"/>
    </source>
</evidence>
<feature type="domain" description="NADH:flavin oxidoreductase/NADH oxidase N-terminal" evidence="6">
    <location>
        <begin position="36"/>
        <end position="349"/>
    </location>
</feature>
<keyword evidence="4" id="KW-0521">NADP</keyword>
<dbReference type="PANTHER" id="PTHR43303">
    <property type="entry name" value="NADPH DEHYDROGENASE C23G7.10C-RELATED"/>
    <property type="match status" value="1"/>
</dbReference>
<keyword evidence="2" id="KW-0285">Flavoprotein</keyword>
<dbReference type="OrthoDB" id="72788at2759"/>
<dbReference type="PANTHER" id="PTHR43303:SF4">
    <property type="entry name" value="NADPH DEHYDROGENASE C23G7.10C-RELATED"/>
    <property type="match status" value="1"/>
</dbReference>
<evidence type="ECO:0000256" key="1">
    <source>
        <dbReference type="ARBA" id="ARBA00001917"/>
    </source>
</evidence>
<dbReference type="GO" id="GO:0050661">
    <property type="term" value="F:NADP binding"/>
    <property type="evidence" value="ECO:0007669"/>
    <property type="project" value="InterPro"/>
</dbReference>
<comment type="cofactor">
    <cofactor evidence="1">
        <name>FMN</name>
        <dbReference type="ChEBI" id="CHEBI:58210"/>
    </cofactor>
</comment>
<evidence type="ECO:0000313" key="8">
    <source>
        <dbReference type="Proteomes" id="UP000728032"/>
    </source>
</evidence>
<dbReference type="Proteomes" id="UP000728032">
    <property type="component" value="Unassembled WGS sequence"/>
</dbReference>
<evidence type="ECO:0000313" key="7">
    <source>
        <dbReference type="EMBL" id="CAD7653373.1"/>
    </source>
</evidence>
<dbReference type="InterPro" id="IPR044152">
    <property type="entry name" value="YqjM-like"/>
</dbReference>
<proteinExistence type="predicted"/>
<dbReference type="Pfam" id="PF00724">
    <property type="entry name" value="Oxidored_FMN"/>
    <property type="match status" value="1"/>
</dbReference>
<name>A0A7R9M4V7_9ACAR</name>
<dbReference type="CDD" id="cd02932">
    <property type="entry name" value="OYE_YqiM_FMN"/>
    <property type="match status" value="1"/>
</dbReference>
<evidence type="ECO:0000256" key="4">
    <source>
        <dbReference type="ARBA" id="ARBA00022857"/>
    </source>
</evidence>
<dbReference type="GO" id="GO:0010181">
    <property type="term" value="F:FMN binding"/>
    <property type="evidence" value="ECO:0007669"/>
    <property type="project" value="InterPro"/>
</dbReference>
<keyword evidence="5" id="KW-0560">Oxidoreductase</keyword>
<dbReference type="EMBL" id="CAJPVJ010006580">
    <property type="protein sequence ID" value="CAG2170560.1"/>
    <property type="molecule type" value="Genomic_DNA"/>
</dbReference>
<evidence type="ECO:0000259" key="6">
    <source>
        <dbReference type="Pfam" id="PF00724"/>
    </source>
</evidence>
<evidence type="ECO:0000256" key="2">
    <source>
        <dbReference type="ARBA" id="ARBA00022630"/>
    </source>
</evidence>
<keyword evidence="3" id="KW-0288">FMN</keyword>
<dbReference type="GO" id="GO:0003959">
    <property type="term" value="F:NADPH dehydrogenase activity"/>
    <property type="evidence" value="ECO:0007669"/>
    <property type="project" value="InterPro"/>
</dbReference>
<dbReference type="EMBL" id="OC921405">
    <property type="protein sequence ID" value="CAD7653373.1"/>
    <property type="molecule type" value="Genomic_DNA"/>
</dbReference>
<dbReference type="AlphaFoldDB" id="A0A7R9M4V7"/>
<organism evidence="7">
    <name type="scientific">Oppiella nova</name>
    <dbReference type="NCBI Taxonomy" id="334625"/>
    <lineage>
        <taxon>Eukaryota</taxon>
        <taxon>Metazoa</taxon>
        <taxon>Ecdysozoa</taxon>
        <taxon>Arthropoda</taxon>
        <taxon>Chelicerata</taxon>
        <taxon>Arachnida</taxon>
        <taxon>Acari</taxon>
        <taxon>Acariformes</taxon>
        <taxon>Sarcoptiformes</taxon>
        <taxon>Oribatida</taxon>
        <taxon>Brachypylina</taxon>
        <taxon>Oppioidea</taxon>
        <taxon>Oppiidae</taxon>
        <taxon>Oppiella</taxon>
    </lineage>
</organism>
<evidence type="ECO:0000256" key="5">
    <source>
        <dbReference type="ARBA" id="ARBA00023002"/>
    </source>
</evidence>